<keyword evidence="1" id="KW-0175">Coiled coil</keyword>
<reference evidence="4" key="2">
    <citation type="journal article" date="2021" name="Mar. Drugs">
        <title>Genome Reduction and Secondary Metabolism of the Marine Sponge-Associated Cyanobacterium Leptothoe.</title>
        <authorList>
            <person name="Konstantinou D."/>
            <person name="Popin R.V."/>
            <person name="Fewer D.P."/>
            <person name="Sivonen K."/>
            <person name="Gkelis S."/>
        </authorList>
    </citation>
    <scope>NUCLEOTIDE SEQUENCE</scope>
    <source>
        <strain evidence="4">TAU-MAC 1115</strain>
    </source>
</reference>
<keyword evidence="3" id="KW-0812">Transmembrane</keyword>
<dbReference type="RefSeq" id="WP_215608401.1">
    <property type="nucleotide sequence ID" value="NZ_JADOES010000011.1"/>
</dbReference>
<evidence type="ECO:0000256" key="2">
    <source>
        <dbReference type="SAM" id="MobiDB-lite"/>
    </source>
</evidence>
<name>A0A947GI00_9CYAN</name>
<protein>
    <submittedName>
        <fullName evidence="4">Uncharacterized protein</fullName>
    </submittedName>
</protein>
<evidence type="ECO:0000256" key="3">
    <source>
        <dbReference type="SAM" id="Phobius"/>
    </source>
</evidence>
<organism evidence="4 5">
    <name type="scientific">Leptothoe spongobia TAU-MAC 1115</name>
    <dbReference type="NCBI Taxonomy" id="1967444"/>
    <lineage>
        <taxon>Bacteria</taxon>
        <taxon>Bacillati</taxon>
        <taxon>Cyanobacteriota</taxon>
        <taxon>Cyanophyceae</taxon>
        <taxon>Nodosilineales</taxon>
        <taxon>Cymatolegaceae</taxon>
        <taxon>Leptothoe</taxon>
        <taxon>Leptothoe spongobia</taxon>
    </lineage>
</organism>
<feature type="region of interest" description="Disordered" evidence="2">
    <location>
        <begin position="1"/>
        <end position="27"/>
    </location>
</feature>
<dbReference type="EMBL" id="JADOES010000011">
    <property type="protein sequence ID" value="MBT9315324.1"/>
    <property type="molecule type" value="Genomic_DNA"/>
</dbReference>
<feature type="transmembrane region" description="Helical" evidence="3">
    <location>
        <begin position="152"/>
        <end position="170"/>
    </location>
</feature>
<keyword evidence="3" id="KW-0472">Membrane</keyword>
<proteinExistence type="predicted"/>
<gene>
    <name evidence="4" type="ORF">IXB50_07790</name>
</gene>
<dbReference type="AlphaFoldDB" id="A0A947GI00"/>
<feature type="compositionally biased region" description="Polar residues" evidence="2">
    <location>
        <begin position="14"/>
        <end position="27"/>
    </location>
</feature>
<feature type="coiled-coil region" evidence="1">
    <location>
        <begin position="167"/>
        <end position="227"/>
    </location>
</feature>
<keyword evidence="5" id="KW-1185">Reference proteome</keyword>
<reference evidence="4" key="1">
    <citation type="submission" date="2020-11" db="EMBL/GenBank/DDBJ databases">
        <authorList>
            <person name="Konstantinou D."/>
            <person name="Gkelis S."/>
            <person name="Popin R."/>
            <person name="Fewer D."/>
            <person name="Sivonen K."/>
        </authorList>
    </citation>
    <scope>NUCLEOTIDE SEQUENCE</scope>
    <source>
        <strain evidence="4">TAU-MAC 1115</strain>
    </source>
</reference>
<dbReference type="Proteomes" id="UP000717364">
    <property type="component" value="Unassembled WGS sequence"/>
</dbReference>
<keyword evidence="3" id="KW-1133">Transmembrane helix</keyword>
<accession>A0A947GI00</accession>
<evidence type="ECO:0000256" key="1">
    <source>
        <dbReference type="SAM" id="Coils"/>
    </source>
</evidence>
<evidence type="ECO:0000313" key="4">
    <source>
        <dbReference type="EMBL" id="MBT9315324.1"/>
    </source>
</evidence>
<feature type="transmembrane region" description="Helical" evidence="3">
    <location>
        <begin position="116"/>
        <end position="137"/>
    </location>
</feature>
<evidence type="ECO:0000313" key="5">
    <source>
        <dbReference type="Proteomes" id="UP000717364"/>
    </source>
</evidence>
<comment type="caution">
    <text evidence="4">The sequence shown here is derived from an EMBL/GenBank/DDBJ whole genome shotgun (WGS) entry which is preliminary data.</text>
</comment>
<sequence>MNPAFPSQPIADITANTQTKPPSTPASLITDDTVRYVVVPAMVGGLGSVALQMIQDGGNFVVTPDEQTTKTAHQDNNESAILTDQTSRNEGIKTTSEQSHEHDFIPAIKMHTGVEFSILVASSVLLGAVVGYIGAILTTDGQPRESNNKPKLAATALMFALFFPSVIQVLEKNVESEANKIRSELQDNVQEANQVAETNAQLTKEKEKAAKDNIDQTNQNLDEVAESFKQVDAANFTQNLQIKETTKRIIESKFALIDEAKSLALEATSDESAKQFVNSIFEIGRGDDVDVKQHAIQVLAKIKEESGSREVQEAAEAKAAALRNLGDNNAV</sequence>